<dbReference type="CDD" id="cd07043">
    <property type="entry name" value="STAS_anti-anti-sigma_factors"/>
    <property type="match status" value="1"/>
</dbReference>
<name>A0A1I1L6Q4_9ACTN</name>
<dbReference type="EMBL" id="FOLB01000009">
    <property type="protein sequence ID" value="SFC68635.1"/>
    <property type="molecule type" value="Genomic_DNA"/>
</dbReference>
<dbReference type="InterPro" id="IPR002645">
    <property type="entry name" value="STAS_dom"/>
</dbReference>
<evidence type="ECO:0000256" key="2">
    <source>
        <dbReference type="RuleBase" id="RU003749"/>
    </source>
</evidence>
<accession>A0A1I1L6Q4</accession>
<dbReference type="Proteomes" id="UP000198832">
    <property type="component" value="Unassembled WGS sequence"/>
</dbReference>
<dbReference type="SUPFAM" id="SSF52091">
    <property type="entry name" value="SpoIIaa-like"/>
    <property type="match status" value="1"/>
</dbReference>
<evidence type="ECO:0000259" key="3">
    <source>
        <dbReference type="PROSITE" id="PS50801"/>
    </source>
</evidence>
<evidence type="ECO:0000313" key="4">
    <source>
        <dbReference type="EMBL" id="SFC68635.1"/>
    </source>
</evidence>
<sequence>MELDIARVGSELSPRGSVDLVSRQQLVDAGREVLAEHQSLTLNMKAVDFMDSVGLGALIELAKLASAAGGSLAVIEPSRSVHRLLTVTGLADAWPPAESPAEPPSDGGR</sequence>
<dbReference type="AlphaFoldDB" id="A0A1I1L6Q4"/>
<dbReference type="RefSeq" id="WP_175507682.1">
    <property type="nucleotide sequence ID" value="NZ_FOLB01000009.1"/>
</dbReference>
<comment type="similarity">
    <text evidence="1 2">Belongs to the anti-sigma-factor antagonist family.</text>
</comment>
<keyword evidence="5" id="KW-1185">Reference proteome</keyword>
<dbReference type="PANTHER" id="PTHR33495">
    <property type="entry name" value="ANTI-SIGMA FACTOR ANTAGONIST TM_1081-RELATED-RELATED"/>
    <property type="match status" value="1"/>
</dbReference>
<dbReference type="InterPro" id="IPR036513">
    <property type="entry name" value="STAS_dom_sf"/>
</dbReference>
<dbReference type="NCBIfam" id="TIGR00377">
    <property type="entry name" value="ant_ant_sig"/>
    <property type="match status" value="1"/>
</dbReference>
<dbReference type="PANTHER" id="PTHR33495:SF2">
    <property type="entry name" value="ANTI-SIGMA FACTOR ANTAGONIST TM_1081-RELATED"/>
    <property type="match status" value="1"/>
</dbReference>
<feature type="domain" description="STAS" evidence="3">
    <location>
        <begin position="16"/>
        <end position="109"/>
    </location>
</feature>
<proteinExistence type="inferred from homology"/>
<gene>
    <name evidence="4" type="ORF">SAMN04487968_109173</name>
</gene>
<protein>
    <recommendedName>
        <fullName evidence="2">Anti-sigma factor antagonist</fullName>
    </recommendedName>
</protein>
<organism evidence="4 5">
    <name type="scientific">Nocardioides terrae</name>
    <dbReference type="NCBI Taxonomy" id="574651"/>
    <lineage>
        <taxon>Bacteria</taxon>
        <taxon>Bacillati</taxon>
        <taxon>Actinomycetota</taxon>
        <taxon>Actinomycetes</taxon>
        <taxon>Propionibacteriales</taxon>
        <taxon>Nocardioidaceae</taxon>
        <taxon>Nocardioides</taxon>
    </lineage>
</organism>
<reference evidence="4 5" key="1">
    <citation type="submission" date="2016-10" db="EMBL/GenBank/DDBJ databases">
        <authorList>
            <person name="de Groot N.N."/>
        </authorList>
    </citation>
    <scope>NUCLEOTIDE SEQUENCE [LARGE SCALE GENOMIC DNA]</scope>
    <source>
        <strain evidence="4 5">CGMCC 1.7056</strain>
    </source>
</reference>
<dbReference type="STRING" id="574651.SAMN04487968_109173"/>
<dbReference type="GO" id="GO:0043856">
    <property type="term" value="F:anti-sigma factor antagonist activity"/>
    <property type="evidence" value="ECO:0007669"/>
    <property type="project" value="InterPro"/>
</dbReference>
<dbReference type="InterPro" id="IPR003658">
    <property type="entry name" value="Anti-sigma_ant"/>
</dbReference>
<evidence type="ECO:0000313" key="5">
    <source>
        <dbReference type="Proteomes" id="UP000198832"/>
    </source>
</evidence>
<dbReference type="Pfam" id="PF01740">
    <property type="entry name" value="STAS"/>
    <property type="match status" value="1"/>
</dbReference>
<dbReference type="PROSITE" id="PS50801">
    <property type="entry name" value="STAS"/>
    <property type="match status" value="1"/>
</dbReference>
<dbReference type="Gene3D" id="3.30.750.24">
    <property type="entry name" value="STAS domain"/>
    <property type="match status" value="1"/>
</dbReference>
<evidence type="ECO:0000256" key="1">
    <source>
        <dbReference type="ARBA" id="ARBA00009013"/>
    </source>
</evidence>